<dbReference type="Proteomes" id="UP001141422">
    <property type="component" value="Unassembled WGS sequence"/>
</dbReference>
<dbReference type="InterPro" id="IPR036676">
    <property type="entry name" value="PurM-like_C_sf"/>
</dbReference>
<feature type="binding site" evidence="1">
    <location>
        <position position="22"/>
    </location>
    <ligand>
        <name>Mg(2+)</name>
        <dbReference type="ChEBI" id="CHEBI:18420"/>
        <label>4</label>
    </ligand>
</feature>
<comment type="pathway">
    <text evidence="1">Cofactor biosynthesis; thiamine diphosphate biosynthesis; thiamine diphosphate from thiamine phosphate: step 1/1.</text>
</comment>
<dbReference type="PANTHER" id="PTHR30270">
    <property type="entry name" value="THIAMINE-MONOPHOSPHATE KINASE"/>
    <property type="match status" value="1"/>
</dbReference>
<feature type="binding site" evidence="1">
    <location>
        <position position="40"/>
    </location>
    <ligand>
        <name>Mg(2+)</name>
        <dbReference type="ChEBI" id="CHEBI:18420"/>
        <label>2</label>
    </ligand>
</feature>
<dbReference type="PIRSF" id="PIRSF005303">
    <property type="entry name" value="Thiam_monoph_kin"/>
    <property type="match status" value="1"/>
</dbReference>
<keyword evidence="1" id="KW-0460">Magnesium</keyword>
<keyword evidence="1" id="KW-0784">Thiamine biosynthesis</keyword>
<keyword evidence="1 3" id="KW-0418">Kinase</keyword>
<dbReference type="InterPro" id="IPR016188">
    <property type="entry name" value="PurM-like_N"/>
</dbReference>
<dbReference type="Pfam" id="PF00586">
    <property type="entry name" value="AIRS"/>
    <property type="match status" value="1"/>
</dbReference>
<keyword evidence="1" id="KW-0479">Metal-binding</keyword>
<feature type="binding site" evidence="1">
    <location>
        <position position="22"/>
    </location>
    <ligand>
        <name>Mg(2+)</name>
        <dbReference type="ChEBI" id="CHEBI:18420"/>
        <label>3</label>
    </ligand>
</feature>
<dbReference type="InterPro" id="IPR006283">
    <property type="entry name" value="ThiL-like"/>
</dbReference>
<comment type="function">
    <text evidence="1">Catalyzes the ATP-dependent phosphorylation of thiamine-monophosphate (TMP) to form thiamine-pyrophosphate (TPP), the active form of vitamin B1.</text>
</comment>
<comment type="similarity">
    <text evidence="1">Belongs to the thiamine-monophosphate kinase family.</text>
</comment>
<feature type="binding site" evidence="1">
    <location>
        <position position="68"/>
    </location>
    <ligand>
        <name>Mg(2+)</name>
        <dbReference type="ChEBI" id="CHEBI:18420"/>
        <label>2</label>
    </ligand>
</feature>
<feature type="binding site" evidence="1">
    <location>
        <position position="193"/>
    </location>
    <ligand>
        <name>Mg(2+)</name>
        <dbReference type="ChEBI" id="CHEBI:18420"/>
        <label>3</label>
    </ligand>
</feature>
<feature type="binding site" evidence="1">
    <location>
        <position position="281"/>
    </location>
    <ligand>
        <name>substrate</name>
    </ligand>
</feature>
<feature type="binding site" evidence="1">
    <location>
        <position position="47"/>
    </location>
    <ligand>
        <name>substrate</name>
    </ligand>
</feature>
<sequence>MDDRQLLETIRDLIGRRETSDDCAVFPIDDGKRMLVSTTDMLHETTDFPKGMTEWQMGWMSTAASLSDVASCGAQPTQILIAVGLDCAERLKPIMEGAVACAKACNAQIAGGDIDSHTELTIVTTAFGIVEKEFYCTRSGAKPGDLVCITGRPGAAQAGLDGHSGYWENLVMPKPQVFTGQRIARAGASAMMDVSDGLAISLYDMGEASDVGFVLRENNLPLLPIADAKKYFLYGGGDYGLLFTIPREKFVKMDVPVSVIGEVVEEPGVFIGEEPVEKHGYAHVWS</sequence>
<feature type="binding site" evidence="1">
    <location>
        <position position="38"/>
    </location>
    <ligand>
        <name>Mg(2+)</name>
        <dbReference type="ChEBI" id="CHEBI:18420"/>
        <label>4</label>
    </ligand>
</feature>
<accession>A0ABT4IG73</accession>
<keyword evidence="1 3" id="KW-0808">Transferase</keyword>
<dbReference type="EC" id="2.7.4.16" evidence="1"/>
<dbReference type="NCBIfam" id="TIGR01379">
    <property type="entry name" value="thiL"/>
    <property type="match status" value="1"/>
</dbReference>
<dbReference type="CDD" id="cd02194">
    <property type="entry name" value="ThiL"/>
    <property type="match status" value="1"/>
</dbReference>
<keyword evidence="1" id="KW-0067">ATP-binding</keyword>
<evidence type="ECO:0000259" key="2">
    <source>
        <dbReference type="Pfam" id="PF00586"/>
    </source>
</evidence>
<keyword evidence="4" id="KW-1185">Reference proteome</keyword>
<comment type="caution">
    <text evidence="3">The sequence shown here is derived from an EMBL/GenBank/DDBJ whole genome shotgun (WGS) entry which is preliminary data.</text>
</comment>
<dbReference type="GO" id="GO:0009030">
    <property type="term" value="F:thiamine-phosphate kinase activity"/>
    <property type="evidence" value="ECO:0007669"/>
    <property type="project" value="UniProtKB-EC"/>
</dbReference>
<gene>
    <name evidence="1 3" type="primary">thiL</name>
    <name evidence="3" type="ORF">O0S10_03825</name>
</gene>
<dbReference type="Gene3D" id="3.30.1330.10">
    <property type="entry name" value="PurM-like, N-terminal domain"/>
    <property type="match status" value="1"/>
</dbReference>
<feature type="binding site" evidence="1">
    <location>
        <position position="68"/>
    </location>
    <ligand>
        <name>Mg(2+)</name>
        <dbReference type="ChEBI" id="CHEBI:18420"/>
        <label>4</label>
    </ligand>
</feature>
<evidence type="ECO:0000313" key="4">
    <source>
        <dbReference type="Proteomes" id="UP001141422"/>
    </source>
</evidence>
<feature type="binding site" evidence="1">
    <location>
        <position position="68"/>
    </location>
    <ligand>
        <name>Mg(2+)</name>
        <dbReference type="ChEBI" id="CHEBI:18420"/>
        <label>3</label>
    </ligand>
</feature>
<proteinExistence type="inferred from homology"/>
<organism evidence="3 4">
    <name type="scientific">Methanocorpusculum petauri</name>
    <dbReference type="NCBI Taxonomy" id="3002863"/>
    <lineage>
        <taxon>Archaea</taxon>
        <taxon>Methanobacteriati</taxon>
        <taxon>Methanobacteriota</taxon>
        <taxon>Stenosarchaea group</taxon>
        <taxon>Methanomicrobia</taxon>
        <taxon>Methanomicrobiales</taxon>
        <taxon>Methanocorpusculaceae</taxon>
        <taxon>Methanocorpusculum</taxon>
    </lineage>
</organism>
<dbReference type="Gene3D" id="3.90.650.10">
    <property type="entry name" value="PurM-like C-terminal domain"/>
    <property type="match status" value="1"/>
</dbReference>
<dbReference type="HAMAP" id="MF_02128">
    <property type="entry name" value="TMP_kinase"/>
    <property type="match status" value="1"/>
</dbReference>
<comment type="caution">
    <text evidence="1">Lacks conserved residue(s) required for the propagation of feature annotation.</text>
</comment>
<feature type="binding site" evidence="1">
    <location>
        <position position="195"/>
    </location>
    <ligand>
        <name>ATP</name>
        <dbReference type="ChEBI" id="CHEBI:30616"/>
    </ligand>
</feature>
<feature type="binding site" evidence="1">
    <location>
        <position position="196"/>
    </location>
    <ligand>
        <name>Mg(2+)</name>
        <dbReference type="ChEBI" id="CHEBI:18420"/>
        <label>5</label>
    </ligand>
</feature>
<dbReference type="RefSeq" id="WP_268924575.1">
    <property type="nucleotide sequence ID" value="NZ_JAPTGB010000006.1"/>
</dbReference>
<feature type="binding site" evidence="1">
    <location>
        <position position="113"/>
    </location>
    <ligand>
        <name>Mg(2+)</name>
        <dbReference type="ChEBI" id="CHEBI:18420"/>
        <label>1</label>
    </ligand>
</feature>
<evidence type="ECO:0000256" key="1">
    <source>
        <dbReference type="HAMAP-Rule" id="MF_02128"/>
    </source>
</evidence>
<dbReference type="SUPFAM" id="SSF55326">
    <property type="entry name" value="PurM N-terminal domain-like"/>
    <property type="match status" value="1"/>
</dbReference>
<comment type="catalytic activity">
    <reaction evidence="1">
        <text>thiamine phosphate + ATP = thiamine diphosphate + ADP</text>
        <dbReference type="Rhea" id="RHEA:15913"/>
        <dbReference type="ChEBI" id="CHEBI:30616"/>
        <dbReference type="ChEBI" id="CHEBI:37575"/>
        <dbReference type="ChEBI" id="CHEBI:58937"/>
        <dbReference type="ChEBI" id="CHEBI:456216"/>
        <dbReference type="EC" id="2.7.4.16"/>
    </reaction>
</comment>
<feature type="domain" description="PurM-like N-terminal" evidence="2">
    <location>
        <begin position="21"/>
        <end position="130"/>
    </location>
</feature>
<feature type="binding site" evidence="1">
    <location>
        <position position="40"/>
    </location>
    <ligand>
        <name>Mg(2+)</name>
        <dbReference type="ChEBI" id="CHEBI:18420"/>
        <label>1</label>
    </ligand>
</feature>
<feature type="binding site" evidence="1">
    <location>
        <position position="138"/>
    </location>
    <ligand>
        <name>ATP</name>
        <dbReference type="ChEBI" id="CHEBI:30616"/>
    </ligand>
</feature>
<evidence type="ECO:0000313" key="3">
    <source>
        <dbReference type="EMBL" id="MCZ0860359.1"/>
    </source>
</evidence>
<dbReference type="SUPFAM" id="SSF56042">
    <property type="entry name" value="PurM C-terminal domain-like"/>
    <property type="match status" value="1"/>
</dbReference>
<protein>
    <recommendedName>
        <fullName evidence="1">Thiamine-monophosphate kinase</fullName>
        <shortName evidence="1">TMP kinase</shortName>
        <shortName evidence="1">Thiamine-phosphate kinase</shortName>
        <ecNumber evidence="1">2.7.4.16</ecNumber>
    </recommendedName>
</protein>
<dbReference type="InterPro" id="IPR036921">
    <property type="entry name" value="PurM-like_N_sf"/>
</dbReference>
<dbReference type="PANTHER" id="PTHR30270:SF3">
    <property type="entry name" value="THIAMINE-MONOPHOSPHATE KINASE"/>
    <property type="match status" value="1"/>
</dbReference>
<reference evidence="3" key="1">
    <citation type="submission" date="2022-12" db="EMBL/GenBank/DDBJ databases">
        <title>Isolation and characterisation of novel Methanocorpusculum spp. from native Australian herbivores indicates the genus is ancestrally host-associated.</title>
        <authorList>
            <person name="Volmer J.G."/>
            <person name="Soo R.M."/>
            <person name="Evans P.N."/>
            <person name="Hoedt E.C."/>
            <person name="Astorga Alsina A.L."/>
            <person name="Woodcroft B.J."/>
            <person name="Tyson G.W."/>
            <person name="Hugenholtz P."/>
            <person name="Morrison M."/>
        </authorList>
    </citation>
    <scope>NUCLEOTIDE SEQUENCE</scope>
    <source>
        <strain evidence="3">MG</strain>
    </source>
</reference>
<feature type="binding site" evidence="1">
    <location>
        <position position="39"/>
    </location>
    <ligand>
        <name>Mg(2+)</name>
        <dbReference type="ChEBI" id="CHEBI:18420"/>
        <label>1</label>
    </ligand>
</feature>
<dbReference type="EMBL" id="JAPTGB010000006">
    <property type="protein sequence ID" value="MCZ0860359.1"/>
    <property type="molecule type" value="Genomic_DNA"/>
</dbReference>
<name>A0ABT4IG73_9EURY</name>
<comment type="miscellaneous">
    <text evidence="1">Reaction mechanism of ThiL seems to utilize a direct, inline transfer of the gamma-phosphate of ATP to TMP rather than a phosphorylated enzyme intermediate.</text>
</comment>
<keyword evidence="1" id="KW-0547">Nucleotide-binding</keyword>
<feature type="binding site" evidence="1">
    <location>
        <begin position="112"/>
        <end position="113"/>
    </location>
    <ligand>
        <name>ATP</name>
        <dbReference type="ChEBI" id="CHEBI:30616"/>
    </ligand>
</feature>